<dbReference type="Proteomes" id="UP000004947">
    <property type="component" value="Unassembled WGS sequence"/>
</dbReference>
<evidence type="ECO:0008006" key="5">
    <source>
        <dbReference type="Google" id="ProtNLM"/>
    </source>
</evidence>
<dbReference type="AlphaFoldDB" id="A6DQU4"/>
<dbReference type="InterPro" id="IPR051803">
    <property type="entry name" value="TA_system_RelE-like_toxin"/>
</dbReference>
<dbReference type="OrthoDB" id="5574284at2"/>
<dbReference type="SUPFAM" id="SSF143011">
    <property type="entry name" value="RelE-like"/>
    <property type="match status" value="1"/>
</dbReference>
<proteinExistence type="inferred from homology"/>
<dbReference type="InterPro" id="IPR035093">
    <property type="entry name" value="RelE/ParE_toxin_dom_sf"/>
</dbReference>
<reference evidence="3 4" key="1">
    <citation type="journal article" date="2010" name="J. Bacteriol.">
        <title>Genome sequence of Lentisphaera araneosa HTCC2155T, the type species of the order Lentisphaerales in the phylum Lentisphaerae.</title>
        <authorList>
            <person name="Thrash J.C."/>
            <person name="Cho J.C."/>
            <person name="Vergin K.L."/>
            <person name="Morris R.M."/>
            <person name="Giovannoni S.J."/>
        </authorList>
    </citation>
    <scope>NUCLEOTIDE SEQUENCE [LARGE SCALE GENOMIC DNA]</scope>
    <source>
        <strain evidence="3 4">HTCC2155</strain>
    </source>
</reference>
<dbReference type="InterPro" id="IPR007712">
    <property type="entry name" value="RelE/ParE_toxin"/>
</dbReference>
<dbReference type="PANTHER" id="PTHR33755">
    <property type="entry name" value="TOXIN PARE1-RELATED"/>
    <property type="match status" value="1"/>
</dbReference>
<organism evidence="3 4">
    <name type="scientific">Lentisphaera araneosa HTCC2155</name>
    <dbReference type="NCBI Taxonomy" id="313628"/>
    <lineage>
        <taxon>Bacteria</taxon>
        <taxon>Pseudomonadati</taxon>
        <taxon>Lentisphaerota</taxon>
        <taxon>Lentisphaeria</taxon>
        <taxon>Lentisphaerales</taxon>
        <taxon>Lentisphaeraceae</taxon>
        <taxon>Lentisphaera</taxon>
    </lineage>
</organism>
<dbReference type="Gene3D" id="3.30.2310.20">
    <property type="entry name" value="RelE-like"/>
    <property type="match status" value="1"/>
</dbReference>
<keyword evidence="4" id="KW-1185">Reference proteome</keyword>
<dbReference type="STRING" id="313628.LNTAR_19392"/>
<comment type="caution">
    <text evidence="3">The sequence shown here is derived from an EMBL/GenBank/DDBJ whole genome shotgun (WGS) entry which is preliminary data.</text>
</comment>
<dbReference type="NCBIfam" id="TIGR02385">
    <property type="entry name" value="RelE_StbE"/>
    <property type="match status" value="1"/>
</dbReference>
<evidence type="ECO:0000313" key="3">
    <source>
        <dbReference type="EMBL" id="EDM25994.1"/>
    </source>
</evidence>
<evidence type="ECO:0000256" key="1">
    <source>
        <dbReference type="ARBA" id="ARBA00006226"/>
    </source>
</evidence>
<dbReference type="PANTHER" id="PTHR33755:SF5">
    <property type="entry name" value="TYPE II TOXIN-ANTITOXIN SYSTEM RELE_PARE FAMILY TOXIN"/>
    <property type="match status" value="1"/>
</dbReference>
<sequence>MAEIRWSTQASEDVEAIAEFIARDSEFYAKIFVTELFNTVERLETFPESGRMIPEFEVPNIREIILGNYRIIYRIEKERPEILTIHHSSQLFNKSLNGLRSTI</sequence>
<evidence type="ECO:0000313" key="4">
    <source>
        <dbReference type="Proteomes" id="UP000004947"/>
    </source>
</evidence>
<comment type="similarity">
    <text evidence="1">Belongs to the RelE toxin family.</text>
</comment>
<accession>A6DQU4</accession>
<dbReference type="EMBL" id="ABCK01000021">
    <property type="protein sequence ID" value="EDM25994.1"/>
    <property type="molecule type" value="Genomic_DNA"/>
</dbReference>
<dbReference type="RefSeq" id="WP_007280217.1">
    <property type="nucleotide sequence ID" value="NZ_ABCK01000021.1"/>
</dbReference>
<keyword evidence="2" id="KW-1277">Toxin-antitoxin system</keyword>
<protein>
    <recommendedName>
        <fullName evidence="5">Plasmid stabilization system</fullName>
    </recommendedName>
</protein>
<dbReference type="Pfam" id="PF05016">
    <property type="entry name" value="ParE_toxin"/>
    <property type="match status" value="1"/>
</dbReference>
<name>A6DQU4_9BACT</name>
<dbReference type="eggNOG" id="COG3668">
    <property type="taxonomic scope" value="Bacteria"/>
</dbReference>
<evidence type="ECO:0000256" key="2">
    <source>
        <dbReference type="ARBA" id="ARBA00022649"/>
    </source>
</evidence>
<gene>
    <name evidence="3" type="ORF">LNTAR_19392</name>
</gene>